<proteinExistence type="predicted"/>
<protein>
    <submittedName>
        <fullName evidence="1">Uncharacterized protein</fullName>
    </submittedName>
</protein>
<dbReference type="EMBL" id="CP044427">
    <property type="protein sequence ID" value="QFG67529.1"/>
    <property type="molecule type" value="Genomic_DNA"/>
</dbReference>
<dbReference type="OrthoDB" id="4871143at2"/>
<dbReference type="RefSeq" id="WP_158059927.1">
    <property type="nucleotide sequence ID" value="NZ_CP044427.1"/>
</dbReference>
<dbReference type="KEGG" id="serw:FY030_01230"/>
<name>A0A5J6V1B4_9MICO</name>
<evidence type="ECO:0000313" key="2">
    <source>
        <dbReference type="Proteomes" id="UP000326546"/>
    </source>
</evidence>
<accession>A0A5J6V1B4</accession>
<keyword evidence="2" id="KW-1185">Reference proteome</keyword>
<reference evidence="1 2" key="1">
    <citation type="submission" date="2019-09" db="EMBL/GenBank/DDBJ databases">
        <title>Serinicoccus pratensis sp. nov., isolated from meadow soil.</title>
        <authorList>
            <person name="Zhang W."/>
        </authorList>
    </citation>
    <scope>NUCLEOTIDE SEQUENCE [LARGE SCALE GENOMIC DNA]</scope>
    <source>
        <strain evidence="1 2">W204</strain>
    </source>
</reference>
<gene>
    <name evidence="1" type="ORF">FY030_01230</name>
</gene>
<evidence type="ECO:0000313" key="1">
    <source>
        <dbReference type="EMBL" id="QFG67529.1"/>
    </source>
</evidence>
<organism evidence="1 2">
    <name type="scientific">Ornithinimicrobium pratense</name>
    <dbReference type="NCBI Taxonomy" id="2593973"/>
    <lineage>
        <taxon>Bacteria</taxon>
        <taxon>Bacillati</taxon>
        <taxon>Actinomycetota</taxon>
        <taxon>Actinomycetes</taxon>
        <taxon>Micrococcales</taxon>
        <taxon>Ornithinimicrobiaceae</taxon>
        <taxon>Ornithinimicrobium</taxon>
    </lineage>
</organism>
<dbReference type="AlphaFoldDB" id="A0A5J6V1B4"/>
<sequence length="111" mass="11850">MKGADAAGVQFDLMCFFLGEEADKAALEDGEAMVPVPNGYYVRNDDPAMRTFDVAGGTQVLHYPTGDPGTARVLDYAEWAGLVADGQVLLLGVWLTVDDGAVVAVEEQWTP</sequence>
<dbReference type="Proteomes" id="UP000326546">
    <property type="component" value="Chromosome"/>
</dbReference>